<evidence type="ECO:0000313" key="2">
    <source>
        <dbReference type="EMBL" id="KAD0663520.1"/>
    </source>
</evidence>
<protein>
    <submittedName>
        <fullName evidence="2">Uncharacterized protein</fullName>
    </submittedName>
</protein>
<dbReference type="Proteomes" id="UP000326396">
    <property type="component" value="Unassembled WGS sequence"/>
</dbReference>
<keyword evidence="3" id="KW-1185">Reference proteome</keyword>
<gene>
    <name evidence="2" type="ORF">E3N88_43902</name>
</gene>
<accession>A0A5N6LDL1</accession>
<name>A0A5N6LDL1_9ASTR</name>
<feature type="region of interest" description="Disordered" evidence="1">
    <location>
        <begin position="172"/>
        <end position="198"/>
    </location>
</feature>
<dbReference type="EMBL" id="SZYD01001491">
    <property type="protein sequence ID" value="KAD0663520.1"/>
    <property type="molecule type" value="Genomic_DNA"/>
</dbReference>
<evidence type="ECO:0000313" key="3">
    <source>
        <dbReference type="Proteomes" id="UP000326396"/>
    </source>
</evidence>
<evidence type="ECO:0000256" key="1">
    <source>
        <dbReference type="SAM" id="MobiDB-lite"/>
    </source>
</evidence>
<reference evidence="2 3" key="1">
    <citation type="submission" date="2019-05" db="EMBL/GenBank/DDBJ databases">
        <title>Mikania micrantha, genome provides insights into the molecular mechanism of rapid growth.</title>
        <authorList>
            <person name="Liu B."/>
        </authorList>
    </citation>
    <scope>NUCLEOTIDE SEQUENCE [LARGE SCALE GENOMIC DNA]</scope>
    <source>
        <strain evidence="2">NLD-2019</strain>
        <tissue evidence="2">Leaf</tissue>
    </source>
</reference>
<comment type="caution">
    <text evidence="2">The sequence shown here is derived from an EMBL/GenBank/DDBJ whole genome shotgun (WGS) entry which is preliminary data.</text>
</comment>
<dbReference type="AlphaFoldDB" id="A0A5N6LDL1"/>
<proteinExistence type="predicted"/>
<organism evidence="2 3">
    <name type="scientific">Mikania micrantha</name>
    <name type="common">bitter vine</name>
    <dbReference type="NCBI Taxonomy" id="192012"/>
    <lineage>
        <taxon>Eukaryota</taxon>
        <taxon>Viridiplantae</taxon>
        <taxon>Streptophyta</taxon>
        <taxon>Embryophyta</taxon>
        <taxon>Tracheophyta</taxon>
        <taxon>Spermatophyta</taxon>
        <taxon>Magnoliopsida</taxon>
        <taxon>eudicotyledons</taxon>
        <taxon>Gunneridae</taxon>
        <taxon>Pentapetalae</taxon>
        <taxon>asterids</taxon>
        <taxon>campanulids</taxon>
        <taxon>Asterales</taxon>
        <taxon>Asteraceae</taxon>
        <taxon>Asteroideae</taxon>
        <taxon>Heliantheae alliance</taxon>
        <taxon>Eupatorieae</taxon>
        <taxon>Mikania</taxon>
    </lineage>
</organism>
<sequence>MVWRFKKRREDMHKQNLGPWWQPSHNMPRLGYSFHKEAWPPLQVDNNPDHKGALDIHMATNTGQQHAIARPSLAKPSQLIQKLTQTKPLVGSYTWQPTQRNSDAWDWLPQRGMAILDIDNSPGHKGDLAQHMAANTGQQHAIAGPILAKQSQLSLKTKPIKVDRELVLQSKDYQGPREPSRSRLPPGCCRGKGRKGAKNCQEGLDHDLVVTEKEVLAS</sequence>